<dbReference type="Pfam" id="PF00620">
    <property type="entry name" value="RhoGAP"/>
    <property type="match status" value="1"/>
</dbReference>
<dbReference type="CDD" id="cd00159">
    <property type="entry name" value="RhoGAP"/>
    <property type="match status" value="1"/>
</dbReference>
<evidence type="ECO:0000259" key="2">
    <source>
        <dbReference type="PROSITE" id="PS50191"/>
    </source>
</evidence>
<dbReference type="PANTHER" id="PTHR45808:SF2">
    <property type="entry name" value="RHO GTPASE-ACTIVATING PROTEIN 68F"/>
    <property type="match status" value="1"/>
</dbReference>
<dbReference type="Gene3D" id="1.10.555.10">
    <property type="entry name" value="Rho GTPase activation protein"/>
    <property type="match status" value="1"/>
</dbReference>
<dbReference type="PROSITE" id="PS50191">
    <property type="entry name" value="CRAL_TRIO"/>
    <property type="match status" value="1"/>
</dbReference>
<dbReference type="SUPFAM" id="SSF52087">
    <property type="entry name" value="CRAL/TRIO domain"/>
    <property type="match status" value="1"/>
</dbReference>
<sequence length="849" mass="93386">MRAQLAQRATRLRSSSLSAVPPPRNSVDYDPELAKNAASILYRSPIPSQSGLAVYILNAAALPDTDEVDFDALLPYVLARLPGEEELLSGTEYEVIFFAGGDVERAGSKKNRPGWGWFIQAYHVLSRAMRKRLQKLYIVHERSWVRILVEMFSSIVSPKFRRKIVHVSTLTQLALHIPVENLLIPPSAYLHDRRLSPDIYVPYASGRRAFSVAQPFPMNAKGETRLPRVLRETTLFLLMDQNIKTEGLFRIPPHSRLKDVLKEAYDRGQKFIIWKDNGVTLPIPYYDNADNPEAVIKEVDVKDAYGVYMAAGLIKTWYAELRSPIFPQTSYRELRKLFGSPDDVPSLEQLIELISPKSEWSAIPAVARAILVRHLLPMLSTVTEHQKDNKMNAENLAVCFAPTLVCGPDQIEDAKMSTVVRRVLQEAIEMWENGLREACGIASGTFWLELRAPANPEEYEDPLEVTRKPRPQSEDFTVESPSEEDAGFADSERQCSGIILEDNDPPALPPRPSASSWHTPISPVGSDDTHFRRKPAPSVQVPPRYSSILAEEAGGAPVAMSPVSHAATTDGFAPQNPFADDKDLEGQPGVKGLLPPIVPNHRSLTLEQSSLKPEPVIQAFPSLRKQQEAAVKQFDGKVRGPPGLADIIAAGPSDGITRKPLRSGSGSSGSPLATSGLDTPLTTDSHSLSPNDVDFRRLDISTSPTTSASISHESLFDDARARNSSTQRTRSRSRGPNISSLARPVYQTAHPSAQPPGAPPARPLPANAAQDSIAKPLRVSEGLLRRMPSFQTPPPIPTDPVRKLDLKKKSVDDLRKLYEERTGSAKSLVEVGRERSRSTGAGVGMGRKG</sequence>
<proteinExistence type="predicted"/>
<comment type="caution">
    <text evidence="4">The sequence shown here is derived from an EMBL/GenBank/DDBJ whole genome shotgun (WGS) entry which is preliminary data.</text>
</comment>
<evidence type="ECO:0000313" key="4">
    <source>
        <dbReference type="EMBL" id="KAK7512144.1"/>
    </source>
</evidence>
<feature type="compositionally biased region" description="Low complexity" evidence="1">
    <location>
        <begin position="9"/>
        <end position="19"/>
    </location>
</feature>
<name>A0ABR1KCF7_9PEZI</name>
<feature type="region of interest" description="Disordered" evidence="1">
    <location>
        <begin position="823"/>
        <end position="849"/>
    </location>
</feature>
<dbReference type="InterPro" id="IPR001251">
    <property type="entry name" value="CRAL-TRIO_dom"/>
</dbReference>
<dbReference type="InterPro" id="IPR036865">
    <property type="entry name" value="CRAL-TRIO_dom_sf"/>
</dbReference>
<feature type="compositionally biased region" description="Pro residues" evidence="1">
    <location>
        <begin position="753"/>
        <end position="763"/>
    </location>
</feature>
<feature type="compositionally biased region" description="Low complexity" evidence="1">
    <location>
        <begin position="700"/>
        <end position="711"/>
    </location>
</feature>
<dbReference type="CDD" id="cd00170">
    <property type="entry name" value="SEC14"/>
    <property type="match status" value="1"/>
</dbReference>
<reference evidence="4 5" key="1">
    <citation type="submission" date="2024-04" db="EMBL/GenBank/DDBJ databases">
        <title>Phyllosticta paracitricarpa is synonymous to the EU quarantine fungus P. citricarpa based on phylogenomic analyses.</title>
        <authorList>
            <consortium name="Lawrence Berkeley National Laboratory"/>
            <person name="Van Ingen-Buijs V.A."/>
            <person name="Van Westerhoven A.C."/>
            <person name="Haridas S."/>
            <person name="Skiadas P."/>
            <person name="Martin F."/>
            <person name="Groenewald J.Z."/>
            <person name="Crous P.W."/>
            <person name="Seidl M.F."/>
        </authorList>
    </citation>
    <scope>NUCLEOTIDE SEQUENCE [LARGE SCALE GENOMIC DNA]</scope>
    <source>
        <strain evidence="4 5">CBS 123371</strain>
    </source>
</reference>
<dbReference type="InterPro" id="IPR000198">
    <property type="entry name" value="RhoGAP_dom"/>
</dbReference>
<dbReference type="Pfam" id="PF13716">
    <property type="entry name" value="CRAL_TRIO_2"/>
    <property type="match status" value="1"/>
</dbReference>
<feature type="region of interest" description="Disordered" evidence="1">
    <location>
        <begin position="9"/>
        <end position="28"/>
    </location>
</feature>
<dbReference type="SMART" id="SM00324">
    <property type="entry name" value="RhoGAP"/>
    <property type="match status" value="1"/>
</dbReference>
<dbReference type="InterPro" id="IPR008936">
    <property type="entry name" value="Rho_GTPase_activation_prot"/>
</dbReference>
<feature type="region of interest" description="Disordered" evidence="1">
    <location>
        <begin position="560"/>
        <end position="596"/>
    </location>
</feature>
<feature type="region of interest" description="Disordered" evidence="1">
    <location>
        <begin position="458"/>
        <end position="544"/>
    </location>
</feature>
<dbReference type="PROSITE" id="PS50238">
    <property type="entry name" value="RHOGAP"/>
    <property type="match status" value="1"/>
</dbReference>
<dbReference type="Gene3D" id="3.40.525.10">
    <property type="entry name" value="CRAL-TRIO lipid binding domain"/>
    <property type="match status" value="1"/>
</dbReference>
<feature type="compositionally biased region" description="Polar residues" evidence="1">
    <location>
        <begin position="671"/>
        <end position="690"/>
    </location>
</feature>
<dbReference type="EMBL" id="JBBPHU010000011">
    <property type="protein sequence ID" value="KAK7512144.1"/>
    <property type="molecule type" value="Genomic_DNA"/>
</dbReference>
<feature type="compositionally biased region" description="Basic and acidic residues" evidence="1">
    <location>
        <begin position="464"/>
        <end position="473"/>
    </location>
</feature>
<evidence type="ECO:0000313" key="5">
    <source>
        <dbReference type="Proteomes" id="UP001363622"/>
    </source>
</evidence>
<dbReference type="Proteomes" id="UP001363622">
    <property type="component" value="Unassembled WGS sequence"/>
</dbReference>
<dbReference type="SUPFAM" id="SSF48350">
    <property type="entry name" value="GTPase activation domain, GAP"/>
    <property type="match status" value="1"/>
</dbReference>
<gene>
    <name evidence="4" type="ORF">IWZ03DRAFT_352491</name>
</gene>
<organism evidence="4 5">
    <name type="scientific">Phyllosticta citriasiana</name>
    <dbReference type="NCBI Taxonomy" id="595635"/>
    <lineage>
        <taxon>Eukaryota</taxon>
        <taxon>Fungi</taxon>
        <taxon>Dikarya</taxon>
        <taxon>Ascomycota</taxon>
        <taxon>Pezizomycotina</taxon>
        <taxon>Dothideomycetes</taxon>
        <taxon>Dothideomycetes incertae sedis</taxon>
        <taxon>Botryosphaeriales</taxon>
        <taxon>Phyllostictaceae</taxon>
        <taxon>Phyllosticta</taxon>
    </lineage>
</organism>
<accession>A0ABR1KCF7</accession>
<keyword evidence="5" id="KW-1185">Reference proteome</keyword>
<dbReference type="PANTHER" id="PTHR45808">
    <property type="entry name" value="RHO GTPASE-ACTIVATING PROTEIN 68F"/>
    <property type="match status" value="1"/>
</dbReference>
<feature type="region of interest" description="Disordered" evidence="1">
    <location>
        <begin position="634"/>
        <end position="776"/>
    </location>
</feature>
<feature type="domain" description="Rho-GAP" evidence="3">
    <location>
        <begin position="216"/>
        <end position="431"/>
    </location>
</feature>
<protein>
    <submittedName>
        <fullName evidence="4">Divergent CRAL/TRIO domain-containing protein</fullName>
    </submittedName>
</protein>
<evidence type="ECO:0000256" key="1">
    <source>
        <dbReference type="SAM" id="MobiDB-lite"/>
    </source>
</evidence>
<evidence type="ECO:0000259" key="3">
    <source>
        <dbReference type="PROSITE" id="PS50238"/>
    </source>
</evidence>
<feature type="domain" description="CRAL-TRIO" evidence="2">
    <location>
        <begin position="30"/>
        <end position="185"/>
    </location>
</feature>